<keyword evidence="3" id="KW-0574">Periplasm</keyword>
<reference evidence="7" key="1">
    <citation type="submission" date="2017-12" db="EMBL/GenBank/DDBJ databases">
        <title>Genomic analysis of Paracoccus sp. CBA4604.</title>
        <authorList>
            <person name="Roh S.W."/>
            <person name="Kim J.Y."/>
            <person name="Kim J.S."/>
        </authorList>
    </citation>
    <scope>NUCLEOTIDE SEQUENCE [LARGE SCALE GENOMIC DNA]</scope>
    <source>
        <strain evidence="7">CBA4604</strain>
    </source>
</reference>
<dbReference type="GO" id="GO:0030288">
    <property type="term" value="C:outer membrane-bounded periplasmic space"/>
    <property type="evidence" value="ECO:0007669"/>
    <property type="project" value="TreeGrafter"/>
</dbReference>
<dbReference type="InterPro" id="IPR005653">
    <property type="entry name" value="OstA-like_N"/>
</dbReference>
<evidence type="ECO:0000256" key="3">
    <source>
        <dbReference type="ARBA" id="ARBA00022764"/>
    </source>
</evidence>
<feature type="signal peptide" evidence="4">
    <location>
        <begin position="1"/>
        <end position="20"/>
    </location>
</feature>
<dbReference type="InterPro" id="IPR014340">
    <property type="entry name" value="LptA"/>
</dbReference>
<dbReference type="GO" id="GO:0009279">
    <property type="term" value="C:cell outer membrane"/>
    <property type="evidence" value="ECO:0007669"/>
    <property type="project" value="TreeGrafter"/>
</dbReference>
<evidence type="ECO:0000256" key="2">
    <source>
        <dbReference type="ARBA" id="ARBA00022729"/>
    </source>
</evidence>
<protein>
    <submittedName>
        <fullName evidence="6">Lipopolysaccharide transport periplasmic protein LptA</fullName>
    </submittedName>
</protein>
<accession>A0A2K9MIB6</accession>
<dbReference type="AlphaFoldDB" id="A0A2K9MIB6"/>
<dbReference type="RefSeq" id="WP_101500719.1">
    <property type="nucleotide sequence ID" value="NZ_CP025583.1"/>
</dbReference>
<gene>
    <name evidence="6" type="primary">lptA</name>
    <name evidence="6" type="ORF">CYR75_14705</name>
</gene>
<feature type="chain" id="PRO_5014616758" evidence="4">
    <location>
        <begin position="21"/>
        <end position="160"/>
    </location>
</feature>
<feature type="domain" description="Organic solvent tolerance-like N-terminal" evidence="5">
    <location>
        <begin position="38"/>
        <end position="142"/>
    </location>
</feature>
<keyword evidence="1" id="KW-0813">Transport</keyword>
<sequence>MRRAVTLATLLMLAALPGLAQTVAFGGIKADVSAPVELSADSLSVNQSTGQAVFSGNVRIGQGEMKLAADEVVVHYAKDSQQKIDTLEATGNVTLVSGPDAAEAERAVYDVATGNITLSGQVLLTQGQNILSGDSMQVNLADGTAQVTGRVRSVLQPGGN</sequence>
<proteinExistence type="predicted"/>
<dbReference type="OrthoDB" id="9811926at2"/>
<dbReference type="NCBIfam" id="TIGR03002">
    <property type="entry name" value="outer_YhbN_LptA"/>
    <property type="match status" value="1"/>
</dbReference>
<dbReference type="KEGG" id="paru:CYR75_14705"/>
<dbReference type="Gene3D" id="2.60.450.10">
    <property type="entry name" value="Lipopolysaccharide (LPS) transport protein A like domain"/>
    <property type="match status" value="1"/>
</dbReference>
<evidence type="ECO:0000313" key="6">
    <source>
        <dbReference type="EMBL" id="AUM75377.1"/>
    </source>
</evidence>
<dbReference type="InterPro" id="IPR052037">
    <property type="entry name" value="LPS_export_LptA"/>
</dbReference>
<dbReference type="GO" id="GO:0015920">
    <property type="term" value="P:lipopolysaccharide transport"/>
    <property type="evidence" value="ECO:0007669"/>
    <property type="project" value="InterPro"/>
</dbReference>
<dbReference type="PANTHER" id="PTHR36504">
    <property type="entry name" value="LIPOPOLYSACCHARIDE EXPORT SYSTEM PROTEIN LPTA"/>
    <property type="match status" value="1"/>
</dbReference>
<evidence type="ECO:0000256" key="1">
    <source>
        <dbReference type="ARBA" id="ARBA00022448"/>
    </source>
</evidence>
<evidence type="ECO:0000313" key="7">
    <source>
        <dbReference type="Proteomes" id="UP000234882"/>
    </source>
</evidence>
<dbReference type="Proteomes" id="UP000234882">
    <property type="component" value="Chromosome"/>
</dbReference>
<dbReference type="Pfam" id="PF03968">
    <property type="entry name" value="LptD_N"/>
    <property type="match status" value="1"/>
</dbReference>
<dbReference type="EMBL" id="CP025583">
    <property type="protein sequence ID" value="AUM75377.1"/>
    <property type="molecule type" value="Genomic_DNA"/>
</dbReference>
<dbReference type="PANTHER" id="PTHR36504:SF1">
    <property type="entry name" value="LIPOPOLYSACCHARIDE EXPORT SYSTEM PROTEIN LPTA"/>
    <property type="match status" value="1"/>
</dbReference>
<evidence type="ECO:0000256" key="4">
    <source>
        <dbReference type="SAM" id="SignalP"/>
    </source>
</evidence>
<name>A0A2K9MIB6_9RHOB</name>
<keyword evidence="7" id="KW-1185">Reference proteome</keyword>
<keyword evidence="2 4" id="KW-0732">Signal</keyword>
<evidence type="ECO:0000259" key="5">
    <source>
        <dbReference type="Pfam" id="PF03968"/>
    </source>
</evidence>
<organism evidence="6 7">
    <name type="scientific">Paracoccus jeotgali</name>
    <dbReference type="NCBI Taxonomy" id="2065379"/>
    <lineage>
        <taxon>Bacteria</taxon>
        <taxon>Pseudomonadati</taxon>
        <taxon>Pseudomonadota</taxon>
        <taxon>Alphaproteobacteria</taxon>
        <taxon>Rhodobacterales</taxon>
        <taxon>Paracoccaceae</taxon>
        <taxon>Paracoccus</taxon>
    </lineage>
</organism>
<dbReference type="GO" id="GO:0001530">
    <property type="term" value="F:lipopolysaccharide binding"/>
    <property type="evidence" value="ECO:0007669"/>
    <property type="project" value="InterPro"/>
</dbReference>
<dbReference type="GO" id="GO:0017089">
    <property type="term" value="F:glycolipid transfer activity"/>
    <property type="evidence" value="ECO:0007669"/>
    <property type="project" value="TreeGrafter"/>
</dbReference>